<keyword evidence="2" id="KW-1185">Reference proteome</keyword>
<proteinExistence type="predicted"/>
<dbReference type="EMBL" id="BPQO01000020">
    <property type="protein sequence ID" value="GJD90686.1"/>
    <property type="molecule type" value="Genomic_DNA"/>
</dbReference>
<evidence type="ECO:0000313" key="1">
    <source>
        <dbReference type="EMBL" id="GJD90686.1"/>
    </source>
</evidence>
<dbReference type="RefSeq" id="WP_238230840.1">
    <property type="nucleotide sequence ID" value="NZ_BPQO01000020.1"/>
</dbReference>
<comment type="caution">
    <text evidence="1">The sequence shown here is derived from an EMBL/GenBank/DDBJ whole genome shotgun (WGS) entry which is preliminary data.</text>
</comment>
<name>A0AAV4ZS39_9HYPH</name>
<gene>
    <name evidence="1" type="ORF">BHAOGJBA_4228</name>
</gene>
<reference evidence="1" key="2">
    <citation type="submission" date="2021-08" db="EMBL/GenBank/DDBJ databases">
        <authorList>
            <person name="Tani A."/>
            <person name="Ola A."/>
            <person name="Ogura Y."/>
            <person name="Katsura K."/>
            <person name="Hayashi T."/>
        </authorList>
    </citation>
    <scope>NUCLEOTIDE SEQUENCE</scope>
    <source>
        <strain evidence="1">DSM 16372</strain>
    </source>
</reference>
<protein>
    <submittedName>
        <fullName evidence="1">Uncharacterized protein</fullName>
    </submittedName>
</protein>
<sequence length="123" mass="13402">MNGFAVDAIRRAVLEIGEGRVEVDRFSDAVAVSVYAASKNLHSAFAVRNAAPFGYRPEAMADENVLEVMRHRLTDQPVLIPFEGLGIELVAARTEGFFDVIVRKSDGQEPIHGDTVDLTVFAA</sequence>
<organism evidence="1 2">
    <name type="scientific">Methylobacterium hispanicum</name>
    <dbReference type="NCBI Taxonomy" id="270350"/>
    <lineage>
        <taxon>Bacteria</taxon>
        <taxon>Pseudomonadati</taxon>
        <taxon>Pseudomonadota</taxon>
        <taxon>Alphaproteobacteria</taxon>
        <taxon>Hyphomicrobiales</taxon>
        <taxon>Methylobacteriaceae</taxon>
        <taxon>Methylobacterium</taxon>
    </lineage>
</organism>
<reference evidence="1" key="1">
    <citation type="journal article" date="2016" name="Front. Microbiol.">
        <title>Genome Sequence of the Piezophilic, Mesophilic Sulfate-Reducing Bacterium Desulfovibrio indicus J2T.</title>
        <authorList>
            <person name="Cao J."/>
            <person name="Maignien L."/>
            <person name="Shao Z."/>
            <person name="Alain K."/>
            <person name="Jebbar M."/>
        </authorList>
    </citation>
    <scope>NUCLEOTIDE SEQUENCE</scope>
    <source>
        <strain evidence="1">DSM 16372</strain>
    </source>
</reference>
<dbReference type="Proteomes" id="UP001055247">
    <property type="component" value="Unassembled WGS sequence"/>
</dbReference>
<dbReference type="AlphaFoldDB" id="A0AAV4ZS39"/>
<evidence type="ECO:0000313" key="2">
    <source>
        <dbReference type="Proteomes" id="UP001055247"/>
    </source>
</evidence>
<accession>A0AAV4ZS39</accession>